<accession>A0A7H1MA78</accession>
<keyword evidence="3" id="KW-1185">Reference proteome</keyword>
<reference evidence="2" key="1">
    <citation type="submission" date="2024-06" db="EMBL/GenBank/DDBJ databases">
        <title>Complete Genome Sequence of mouse commensal type strain Neisseria musculi.</title>
        <authorList>
            <person name="Thapa E."/>
            <person name="Aluvathingal J."/>
            <person name="Nadendla S."/>
            <person name="Mehta A."/>
            <person name="Tettelin H."/>
            <person name="Weyand N.J."/>
        </authorList>
    </citation>
    <scope>NUCLEOTIDE SEQUENCE</scope>
    <source>
        <strain evidence="2">NW831</strain>
    </source>
</reference>
<evidence type="ECO:0000259" key="1">
    <source>
        <dbReference type="Pfam" id="PF08378"/>
    </source>
</evidence>
<protein>
    <submittedName>
        <fullName evidence="2">Nuclease-related domain protein</fullName>
    </submittedName>
</protein>
<dbReference type="KEGG" id="nmus:H7A79_1329"/>
<name>A0A7H1MA78_9NEIS</name>
<dbReference type="RefSeq" id="WP_135034298.1">
    <property type="nucleotide sequence ID" value="NZ_CP060414.2"/>
</dbReference>
<proteinExistence type="predicted"/>
<dbReference type="AlphaFoldDB" id="A0A7H1MA78"/>
<dbReference type="Proteomes" id="UP000516412">
    <property type="component" value="Chromosome"/>
</dbReference>
<gene>
    <name evidence="2" type="ORF">H7A79_1329</name>
</gene>
<feature type="domain" description="NERD" evidence="1">
    <location>
        <begin position="2"/>
        <end position="102"/>
    </location>
</feature>
<evidence type="ECO:0000313" key="2">
    <source>
        <dbReference type="EMBL" id="QNT58543.1"/>
    </source>
</evidence>
<dbReference type="InterPro" id="IPR011528">
    <property type="entry name" value="NERD"/>
</dbReference>
<sequence>MKGEKEAAYQINFHYAALKNWIVINDLPLEFNEFTAQIDHLLINRFLEIYVCESKNFNEGIAINDQGEFSAFYQRKPYGIPSHIEQNSHYITLLKKPFDSGAVNLPIRLDSKIKPTLFSLILIANSTQISPPRNGLSI</sequence>
<organism evidence="2 3">
    <name type="scientific">Neisseria musculi</name>
    <dbReference type="NCBI Taxonomy" id="1815583"/>
    <lineage>
        <taxon>Bacteria</taxon>
        <taxon>Pseudomonadati</taxon>
        <taxon>Pseudomonadota</taxon>
        <taxon>Betaproteobacteria</taxon>
        <taxon>Neisseriales</taxon>
        <taxon>Neisseriaceae</taxon>
        <taxon>Neisseria</taxon>
    </lineage>
</organism>
<dbReference type="EMBL" id="CP060414">
    <property type="protein sequence ID" value="QNT58543.1"/>
    <property type="molecule type" value="Genomic_DNA"/>
</dbReference>
<dbReference type="Pfam" id="PF08378">
    <property type="entry name" value="NERD"/>
    <property type="match status" value="1"/>
</dbReference>
<evidence type="ECO:0000313" key="3">
    <source>
        <dbReference type="Proteomes" id="UP000516412"/>
    </source>
</evidence>